<keyword evidence="2 4" id="KW-0732">Signal</keyword>
<protein>
    <submittedName>
        <fullName evidence="6">Peptidase</fullName>
    </submittedName>
</protein>
<dbReference type="GO" id="GO:0016787">
    <property type="term" value="F:hydrolase activity"/>
    <property type="evidence" value="ECO:0007669"/>
    <property type="project" value="UniProtKB-KW"/>
</dbReference>
<dbReference type="PANTHER" id="PTHR43248">
    <property type="entry name" value="2-SUCCINYL-6-HYDROXY-2,4-CYCLOHEXADIENE-1-CARBOXYLATE SYNTHASE"/>
    <property type="match status" value="1"/>
</dbReference>
<evidence type="ECO:0000256" key="2">
    <source>
        <dbReference type="ARBA" id="ARBA00022729"/>
    </source>
</evidence>
<feature type="chain" id="PRO_5037987716" evidence="4">
    <location>
        <begin position="21"/>
        <end position="453"/>
    </location>
</feature>
<evidence type="ECO:0000256" key="3">
    <source>
        <dbReference type="ARBA" id="ARBA00022801"/>
    </source>
</evidence>
<evidence type="ECO:0000256" key="1">
    <source>
        <dbReference type="ARBA" id="ARBA00010088"/>
    </source>
</evidence>
<organism evidence="6 7">
    <name type="scientific">Paractinoplanes ferrugineus</name>
    <dbReference type="NCBI Taxonomy" id="113564"/>
    <lineage>
        <taxon>Bacteria</taxon>
        <taxon>Bacillati</taxon>
        <taxon>Actinomycetota</taxon>
        <taxon>Actinomycetes</taxon>
        <taxon>Micromonosporales</taxon>
        <taxon>Micromonosporaceae</taxon>
        <taxon>Paractinoplanes</taxon>
    </lineage>
</organism>
<feature type="domain" description="Peptidase S33 tripeptidyl aminopeptidase-like C-terminal" evidence="5">
    <location>
        <begin position="358"/>
        <end position="448"/>
    </location>
</feature>
<feature type="signal peptide" evidence="4">
    <location>
        <begin position="1"/>
        <end position="20"/>
    </location>
</feature>
<comment type="similarity">
    <text evidence="1">Belongs to the peptidase S33 family.</text>
</comment>
<dbReference type="PANTHER" id="PTHR43248:SF29">
    <property type="entry name" value="TRIPEPTIDYL AMINOPEPTIDASE"/>
    <property type="match status" value="1"/>
</dbReference>
<dbReference type="SUPFAM" id="SSF53474">
    <property type="entry name" value="alpha/beta-Hydrolases"/>
    <property type="match status" value="1"/>
</dbReference>
<reference evidence="6" key="1">
    <citation type="submission" date="2021-01" db="EMBL/GenBank/DDBJ databases">
        <title>Whole genome shotgun sequence of Actinoplanes ferrugineus NBRC 15555.</title>
        <authorList>
            <person name="Komaki H."/>
            <person name="Tamura T."/>
        </authorList>
    </citation>
    <scope>NUCLEOTIDE SEQUENCE</scope>
    <source>
        <strain evidence="6">NBRC 15555</strain>
    </source>
</reference>
<dbReference type="InterPro" id="IPR029058">
    <property type="entry name" value="AB_hydrolase_fold"/>
</dbReference>
<dbReference type="InterPro" id="IPR051601">
    <property type="entry name" value="Serine_prot/Carboxylest_S33"/>
</dbReference>
<dbReference type="AlphaFoldDB" id="A0A919MB95"/>
<dbReference type="EMBL" id="BOMM01000049">
    <property type="protein sequence ID" value="GIE13426.1"/>
    <property type="molecule type" value="Genomic_DNA"/>
</dbReference>
<proteinExistence type="inferred from homology"/>
<accession>A0A919MB95</accession>
<dbReference type="RefSeq" id="WP_203819875.1">
    <property type="nucleotide sequence ID" value="NZ_BAAABP010000027.1"/>
</dbReference>
<name>A0A919MB95_9ACTN</name>
<sequence length="453" mass="49529">MNSLLAVLLAAALPVPAPTAATLDWRTCGKNMDAQCTHLTVPVDWSRPAGETIELAVGRRPARDQAHKVGTLIFGPGGPWDPGVSRVTDDYDRFSDTLLDRFDIVSFDPRGSTGSHPVSCDPEQVAKAPDPILSSQKDFETTLAYNRTLWAGCEKLTGDLWNHADMGSNVRDLDALRAALGERKLTFHGSSYGTVLGAAYAERYPDRTRAILLESVDDHSSRSTAEFLTAQTWAAEDAFDDFVTWCDHTSSCALHGRDVAAVWNDLFTSGRADFTRFDLVAVTFKRTKDADYAKLADYLAAVAGGAPGFRPGPLPVVLPAFCADWSLPVRDYREYASLMRQAARVAPNTHFPAQAFALTACLGWDHVAYPQHALRVHTRTPLLLLNSRHDAATGWNWARNVERQLGRHGVLVTYEGAGHGSYSRSQCMRDIADAYLVDLTVPARGTICGPTHS</sequence>
<dbReference type="Gene3D" id="3.40.50.1820">
    <property type="entry name" value="alpha/beta hydrolase"/>
    <property type="match status" value="1"/>
</dbReference>
<comment type="caution">
    <text evidence="6">The sequence shown here is derived from an EMBL/GenBank/DDBJ whole genome shotgun (WGS) entry which is preliminary data.</text>
</comment>
<keyword evidence="3" id="KW-0378">Hydrolase</keyword>
<dbReference type="Pfam" id="PF08386">
    <property type="entry name" value="Abhydrolase_4"/>
    <property type="match status" value="1"/>
</dbReference>
<evidence type="ECO:0000313" key="7">
    <source>
        <dbReference type="Proteomes" id="UP000598174"/>
    </source>
</evidence>
<evidence type="ECO:0000313" key="6">
    <source>
        <dbReference type="EMBL" id="GIE13426.1"/>
    </source>
</evidence>
<keyword evidence="7" id="KW-1185">Reference proteome</keyword>
<dbReference type="InterPro" id="IPR013595">
    <property type="entry name" value="Pept_S33_TAP-like_C"/>
</dbReference>
<dbReference type="Proteomes" id="UP000598174">
    <property type="component" value="Unassembled WGS sequence"/>
</dbReference>
<evidence type="ECO:0000259" key="5">
    <source>
        <dbReference type="Pfam" id="PF08386"/>
    </source>
</evidence>
<evidence type="ECO:0000256" key="4">
    <source>
        <dbReference type="SAM" id="SignalP"/>
    </source>
</evidence>
<gene>
    <name evidence="6" type="ORF">Afe05nite_52660</name>
</gene>